<sequence>MDTLGALSVGNGRFAVTVDATGLQTFPERYRNGIPLGTLSEWGWHSFPADTVYSIGQTLRPTASHGRQVPYAVQWPADTPAGRAADYLRQNPHRLHLGQVGWDIRGADGTLVRVEDITDIRQELDLWNGHVLTHFTVGGAPVRVTTAVRQDADELVVKVESPLLATGRLAVKVSYPYPTGEWLDEAANYDQEEQERLNASQSRSGNWLIQRQIDTTTYFTRFQTTNRAAGIDSLPYGYRWTPSGGDSTWTFAVAFAPDAPSLAPAAAPLEALEEIARAYHQYWTTNGIIDFGAVTDPRAAELERRMVLSRYLTHVNSSGSMPPQETGLTYNSWYGKPHLEMAWWHGVHFALWGEPEVLARHLDWHFRALPGAHAIAVRQGFRGVRWQKMTDPDGGETASSVGSYLLWQQPHPIYFAELLYQLSPSDSLLSRYAPLVDTTAAFMADFPHYDAERGQRVLGPGVIAAQERFGADTTLNTTFELAYWRWGLTTAQQWRERRGLPRRDDWDRVIAALAPLPVQDSLYLAAASAPDSYTNPRYLTDHPSVLAAYGLLPATEGLDTAIMARTLDTIWKVWQWEETWGWDFPLTAFTAARMGQAERAVDALLMEVPKNHYLKNGHNYQRSNLRIYLPGNGGFLAALAMMCAGAAGLPGGSGFPPDWDVRWEGLQPAL</sequence>
<protein>
    <recommendedName>
        <fullName evidence="3">Glycoside hydrolase family 65</fullName>
    </recommendedName>
</protein>
<reference evidence="1 2" key="1">
    <citation type="submission" date="2017-10" db="EMBL/GenBank/DDBJ databases">
        <title>The draft genome sequence of Lewinella marina KCTC 32374.</title>
        <authorList>
            <person name="Wang K."/>
        </authorList>
    </citation>
    <scope>NUCLEOTIDE SEQUENCE [LARGE SCALE GENOMIC DNA]</scope>
    <source>
        <strain evidence="1 2">MKG-38</strain>
    </source>
</reference>
<dbReference type="GO" id="GO:0005975">
    <property type="term" value="P:carbohydrate metabolic process"/>
    <property type="evidence" value="ECO:0007669"/>
    <property type="project" value="InterPro"/>
</dbReference>
<evidence type="ECO:0000313" key="2">
    <source>
        <dbReference type="Proteomes" id="UP000226437"/>
    </source>
</evidence>
<dbReference type="OrthoDB" id="127395at2"/>
<dbReference type="SUPFAM" id="SSF48208">
    <property type="entry name" value="Six-hairpin glycosidases"/>
    <property type="match status" value="1"/>
</dbReference>
<dbReference type="EMBL" id="PDLO01000003">
    <property type="protein sequence ID" value="PHK98675.1"/>
    <property type="molecule type" value="Genomic_DNA"/>
</dbReference>
<dbReference type="Proteomes" id="UP000226437">
    <property type="component" value="Unassembled WGS sequence"/>
</dbReference>
<dbReference type="InterPro" id="IPR008928">
    <property type="entry name" value="6-hairpin_glycosidase_sf"/>
</dbReference>
<accession>A0A2G0CFD1</accession>
<dbReference type="Gene3D" id="1.50.10.10">
    <property type="match status" value="1"/>
</dbReference>
<comment type="caution">
    <text evidence="1">The sequence shown here is derived from an EMBL/GenBank/DDBJ whole genome shotgun (WGS) entry which is preliminary data.</text>
</comment>
<gene>
    <name evidence="1" type="ORF">CGL56_09420</name>
</gene>
<dbReference type="InterPro" id="IPR012341">
    <property type="entry name" value="6hp_glycosidase-like_sf"/>
</dbReference>
<proteinExistence type="predicted"/>
<evidence type="ECO:0000313" key="1">
    <source>
        <dbReference type="EMBL" id="PHK98675.1"/>
    </source>
</evidence>
<evidence type="ECO:0008006" key="3">
    <source>
        <dbReference type="Google" id="ProtNLM"/>
    </source>
</evidence>
<dbReference type="AlphaFoldDB" id="A0A2G0CFD1"/>
<name>A0A2G0CFD1_9BACT</name>
<organism evidence="1 2">
    <name type="scientific">Neolewinella marina</name>
    <dbReference type="NCBI Taxonomy" id="438751"/>
    <lineage>
        <taxon>Bacteria</taxon>
        <taxon>Pseudomonadati</taxon>
        <taxon>Bacteroidota</taxon>
        <taxon>Saprospiria</taxon>
        <taxon>Saprospirales</taxon>
        <taxon>Lewinellaceae</taxon>
        <taxon>Neolewinella</taxon>
    </lineage>
</organism>
<keyword evidence="2" id="KW-1185">Reference proteome</keyword>